<feature type="region of interest" description="Disordered" evidence="2">
    <location>
        <begin position="450"/>
        <end position="495"/>
    </location>
</feature>
<protein>
    <submittedName>
        <fullName evidence="3">Reticulocyte-binding protein 2 a</fullName>
    </submittedName>
</protein>
<feature type="compositionally biased region" description="Low complexity" evidence="2">
    <location>
        <begin position="466"/>
        <end position="480"/>
    </location>
</feature>
<sequence>MADTYWDPGNLLQITESDNASEIQCVGRARSRHGARCRWTLCGPDATAILRKVRELAVSHPSKATQRDLENLAKICLCHDYHSSQWFEVAQRWKHVVTKAVKHHERISKEHNGPATLECLGHMSKLAVVEFDLKNLQKELSSVQTDLSASEEQRRAVEEELEHAKLRGSTLAQEHVDSVNRLHESCEAERTRLAESLSELAKAEAQASSLRQEVGMAHCLLDEEKTKRTALEETVKEMERRARERAEELAEARHLLEEERKSMAEKVALELDERDRLLAEEKTKTMELEEATQRLEHRLSEVTVQTERVLDEERAKTHLLEEAKETLRRRLLEAEASSAHSAAEADRANRDNQALLRDNAAAAENLSRLQTDLVGIRAEIQRRTDHGSVLGRELQIARVDNQSLRSTHSQLTARNTVLTEQIAALEASLAKCWRRRLRAWLQKTSPLSIHAPSIQTQPSPVHQHPNRLPSSSNPPSLTSPKATLANFTPENKQIQRHHRIHYADNPPPTLYNQPQTCPAA</sequence>
<evidence type="ECO:0000256" key="1">
    <source>
        <dbReference type="SAM" id="Coils"/>
    </source>
</evidence>
<reference evidence="3 4" key="1">
    <citation type="journal article" date="2016" name="Genome Announc.">
        <title>Genome Sequence of Madurella mycetomatis mm55, Isolated from a Human Mycetoma Case in Sudan.</title>
        <authorList>
            <person name="Smit S."/>
            <person name="Derks M.F."/>
            <person name="Bervoets S."/>
            <person name="Fahal A."/>
            <person name="van Leeuwen W."/>
            <person name="van Belkum A."/>
            <person name="van de Sande W.W."/>
        </authorList>
    </citation>
    <scope>NUCLEOTIDE SEQUENCE [LARGE SCALE GENOMIC DNA]</scope>
    <source>
        <strain evidence="4">mm55</strain>
    </source>
</reference>
<name>A0A175VQ99_9PEZI</name>
<comment type="caution">
    <text evidence="3">The sequence shown here is derived from an EMBL/GenBank/DDBJ whole genome shotgun (WGS) entry which is preliminary data.</text>
</comment>
<feature type="coiled-coil region" evidence="1">
    <location>
        <begin position="126"/>
        <end position="372"/>
    </location>
</feature>
<dbReference type="AlphaFoldDB" id="A0A175VQ99"/>
<gene>
    <name evidence="3" type="ORF">MMYC01_210105</name>
</gene>
<accession>A0A175VQ99</accession>
<evidence type="ECO:0000256" key="2">
    <source>
        <dbReference type="SAM" id="MobiDB-lite"/>
    </source>
</evidence>
<dbReference type="STRING" id="100816.A0A175VQ99"/>
<dbReference type="VEuPathDB" id="FungiDB:MMYC01_210105"/>
<organism evidence="3 4">
    <name type="scientific">Madurella mycetomatis</name>
    <dbReference type="NCBI Taxonomy" id="100816"/>
    <lineage>
        <taxon>Eukaryota</taxon>
        <taxon>Fungi</taxon>
        <taxon>Dikarya</taxon>
        <taxon>Ascomycota</taxon>
        <taxon>Pezizomycotina</taxon>
        <taxon>Sordariomycetes</taxon>
        <taxon>Sordariomycetidae</taxon>
        <taxon>Sordariales</taxon>
        <taxon>Sordariales incertae sedis</taxon>
        <taxon>Madurella</taxon>
    </lineage>
</organism>
<keyword evidence="1" id="KW-0175">Coiled coil</keyword>
<feature type="compositionally biased region" description="Polar residues" evidence="2">
    <location>
        <begin position="450"/>
        <end position="460"/>
    </location>
</feature>
<proteinExistence type="predicted"/>
<dbReference type="OrthoDB" id="5068061at2759"/>
<evidence type="ECO:0000313" key="4">
    <source>
        <dbReference type="Proteomes" id="UP000078237"/>
    </source>
</evidence>
<keyword evidence="4" id="KW-1185">Reference proteome</keyword>
<dbReference type="EMBL" id="LCTW02000435">
    <property type="protein sequence ID" value="KXX73686.1"/>
    <property type="molecule type" value="Genomic_DNA"/>
</dbReference>
<dbReference type="Proteomes" id="UP000078237">
    <property type="component" value="Unassembled WGS sequence"/>
</dbReference>
<evidence type="ECO:0000313" key="3">
    <source>
        <dbReference type="EMBL" id="KXX73686.1"/>
    </source>
</evidence>